<keyword evidence="1" id="KW-0175">Coiled coil</keyword>
<evidence type="ECO:0000313" key="3">
    <source>
        <dbReference type="EMBL" id="KAF7720518.1"/>
    </source>
</evidence>
<sequence>SQFEALLARVTSQEKELAKFQELVTENQQLREKVASLTARLAAVSKDVLSVSPPSNGPSTPPSSSPAVLNGTEASTWATVTKRHRPANLPVSERKRAAAARGFQVPSGPQGFDYLYIPRGRRMDRPEIRRRLRKLGLESTRILDISFPTRKVIGLLVHAQYAPIVLELLEKAKVNIVKDFDPTNPSHLADPKFEPLSAAERQSHAIQLNRQRCINALKFMRPSIAAAVCHDFLNCGWIDAEDAKAVLATAFPLRDRDNPASAFISTSLHADDVDDDMLDAYATQSRPTPSINQQ</sequence>
<comment type="caution">
    <text evidence="3">The sequence shown here is derived from an EMBL/GenBank/DDBJ whole genome shotgun (WGS) entry which is preliminary data.</text>
</comment>
<evidence type="ECO:0000256" key="2">
    <source>
        <dbReference type="SAM" id="MobiDB-lite"/>
    </source>
</evidence>
<gene>
    <name evidence="3" type="ORF">EC973_007882</name>
</gene>
<dbReference type="OrthoDB" id="2289470at2759"/>
<name>A0A8H7BJC5_9FUNG</name>
<feature type="region of interest" description="Disordered" evidence="2">
    <location>
        <begin position="50"/>
        <end position="70"/>
    </location>
</feature>
<reference evidence="3" key="1">
    <citation type="submission" date="2020-01" db="EMBL/GenBank/DDBJ databases">
        <title>Genome Sequencing of Three Apophysomyces-Like Fungal Strains Confirms a Novel Fungal Genus in the Mucoromycota with divergent Burkholderia-like Endosymbiotic Bacteria.</title>
        <authorList>
            <person name="Stajich J.E."/>
            <person name="Macias A.M."/>
            <person name="Carter-House D."/>
            <person name="Lovett B."/>
            <person name="Kasson L.R."/>
            <person name="Berry K."/>
            <person name="Grigoriev I."/>
            <person name="Chang Y."/>
            <person name="Spatafora J."/>
            <person name="Kasson M.T."/>
        </authorList>
    </citation>
    <scope>NUCLEOTIDE SEQUENCE</scope>
    <source>
        <strain evidence="3">NRRL A-21654</strain>
    </source>
</reference>
<evidence type="ECO:0000313" key="4">
    <source>
        <dbReference type="Proteomes" id="UP000605846"/>
    </source>
</evidence>
<feature type="compositionally biased region" description="Pro residues" evidence="2">
    <location>
        <begin position="55"/>
        <end position="64"/>
    </location>
</feature>
<organism evidence="3 4">
    <name type="scientific">Apophysomyces ossiformis</name>
    <dbReference type="NCBI Taxonomy" id="679940"/>
    <lineage>
        <taxon>Eukaryota</taxon>
        <taxon>Fungi</taxon>
        <taxon>Fungi incertae sedis</taxon>
        <taxon>Mucoromycota</taxon>
        <taxon>Mucoromycotina</taxon>
        <taxon>Mucoromycetes</taxon>
        <taxon>Mucorales</taxon>
        <taxon>Mucorineae</taxon>
        <taxon>Mucoraceae</taxon>
        <taxon>Apophysomyces</taxon>
    </lineage>
</organism>
<proteinExistence type="predicted"/>
<feature type="coiled-coil region" evidence="1">
    <location>
        <begin position="3"/>
        <end position="47"/>
    </location>
</feature>
<evidence type="ECO:0000256" key="1">
    <source>
        <dbReference type="SAM" id="Coils"/>
    </source>
</evidence>
<feature type="non-terminal residue" evidence="3">
    <location>
        <position position="1"/>
    </location>
</feature>
<accession>A0A8H7BJC5</accession>
<keyword evidence="4" id="KW-1185">Reference proteome</keyword>
<dbReference type="EMBL" id="JABAYA010000612">
    <property type="protein sequence ID" value="KAF7720518.1"/>
    <property type="molecule type" value="Genomic_DNA"/>
</dbReference>
<dbReference type="Proteomes" id="UP000605846">
    <property type="component" value="Unassembled WGS sequence"/>
</dbReference>
<protein>
    <submittedName>
        <fullName evidence="3">Uncharacterized protein</fullName>
    </submittedName>
</protein>
<dbReference type="AlphaFoldDB" id="A0A8H7BJC5"/>